<dbReference type="EMBL" id="CP001968">
    <property type="protein sequence ID" value="ADD66978.1"/>
    <property type="molecule type" value="Genomic_DNA"/>
</dbReference>
<comment type="catalytic activity">
    <reaction evidence="3">
        <text>L-glutaminyl-[protein] + H2O = L-glutamyl-[protein] + NH4(+)</text>
        <dbReference type="Rhea" id="RHEA:16441"/>
        <dbReference type="Rhea" id="RHEA-COMP:10207"/>
        <dbReference type="Rhea" id="RHEA-COMP:10208"/>
        <dbReference type="ChEBI" id="CHEBI:15377"/>
        <dbReference type="ChEBI" id="CHEBI:28938"/>
        <dbReference type="ChEBI" id="CHEBI:29973"/>
        <dbReference type="ChEBI" id="CHEBI:30011"/>
        <dbReference type="EC" id="3.5.1.44"/>
    </reaction>
</comment>
<sequence length="161" mass="18208">MFDDVSCEYLLPGELYQSSDPIMINTVLGSCISVTMFSRRLSFGMICHSMLPSSCDSIKQNENCMRYVDCALLYMNEVFTEKKIIKDEIEVKLFGGSDMFEYNRNVETIGAKNINAAVALLDNLKYTIAAKDIGGQFTRKLYFSTETGIVYVRKISRLQGI</sequence>
<evidence type="ECO:0000256" key="2">
    <source>
        <dbReference type="ARBA" id="ARBA00022801"/>
    </source>
</evidence>
<dbReference type="AlphaFoldDB" id="D4H201"/>
<dbReference type="CDD" id="cd16352">
    <property type="entry name" value="CheD"/>
    <property type="match status" value="1"/>
</dbReference>
<gene>
    <name evidence="3" type="primary">cheD</name>
    <name evidence="4" type="ordered locus">Dacet_0173</name>
</gene>
<evidence type="ECO:0000256" key="1">
    <source>
        <dbReference type="ARBA" id="ARBA00022500"/>
    </source>
</evidence>
<proteinExistence type="inferred from homology"/>
<name>D4H201_DENA2</name>
<dbReference type="PANTHER" id="PTHR35147:SF1">
    <property type="entry name" value="CHEMORECEPTOR GLUTAMINE DEAMIDASE CHED-RELATED"/>
    <property type="match status" value="1"/>
</dbReference>
<dbReference type="Gene3D" id="3.30.1330.200">
    <property type="match status" value="1"/>
</dbReference>
<reference evidence="4 5" key="1">
    <citation type="journal article" date="2010" name="Stand. Genomic Sci.">
        <title>Complete genome sequence of Denitrovibrio acetiphilus type strain (N2460).</title>
        <authorList>
            <person name="Kiss H."/>
            <person name="Lang E."/>
            <person name="Lapidus A."/>
            <person name="Copeland A."/>
            <person name="Nolan M."/>
            <person name="Glavina Del Rio T."/>
            <person name="Chen F."/>
            <person name="Lucas S."/>
            <person name="Tice H."/>
            <person name="Cheng J.F."/>
            <person name="Han C."/>
            <person name="Goodwin L."/>
            <person name="Pitluck S."/>
            <person name="Liolios K."/>
            <person name="Pati A."/>
            <person name="Ivanova N."/>
            <person name="Mavromatis K."/>
            <person name="Chen A."/>
            <person name="Palaniappan K."/>
            <person name="Land M."/>
            <person name="Hauser L."/>
            <person name="Chang Y.J."/>
            <person name="Jeffries C.D."/>
            <person name="Detter J.C."/>
            <person name="Brettin T."/>
            <person name="Spring S."/>
            <person name="Rohde M."/>
            <person name="Goker M."/>
            <person name="Woyke T."/>
            <person name="Bristow J."/>
            <person name="Eisen J.A."/>
            <person name="Markowitz V."/>
            <person name="Hugenholtz P."/>
            <person name="Kyrpides N.C."/>
            <person name="Klenk H.P."/>
        </authorList>
    </citation>
    <scope>NUCLEOTIDE SEQUENCE [LARGE SCALE GENOMIC DNA]</scope>
    <source>
        <strain evidence="5">DSM 12809 / NBRC 114555 / N2460</strain>
    </source>
</reference>
<dbReference type="GO" id="GO:0050568">
    <property type="term" value="F:protein-glutamine glutaminase activity"/>
    <property type="evidence" value="ECO:0007669"/>
    <property type="project" value="UniProtKB-UniRule"/>
</dbReference>
<dbReference type="eggNOG" id="COG1871">
    <property type="taxonomic scope" value="Bacteria"/>
</dbReference>
<dbReference type="PaxDb" id="522772-Dacet_0173"/>
<protein>
    <recommendedName>
        <fullName evidence="3">Probable chemoreceptor glutamine deamidase CheD</fullName>
        <ecNumber evidence="3">3.5.1.44</ecNumber>
    </recommendedName>
</protein>
<dbReference type="HOGENOM" id="CLU_087854_1_0_0"/>
<comment type="similarity">
    <text evidence="3">Belongs to the CheD family.</text>
</comment>
<keyword evidence="1 3" id="KW-0145">Chemotaxis</keyword>
<dbReference type="InterPro" id="IPR038592">
    <property type="entry name" value="CheD-like_sf"/>
</dbReference>
<evidence type="ECO:0000313" key="4">
    <source>
        <dbReference type="EMBL" id="ADD66978.1"/>
    </source>
</evidence>
<dbReference type="SUPFAM" id="SSF64438">
    <property type="entry name" value="CNF1/YfiH-like putative cysteine hydrolases"/>
    <property type="match status" value="1"/>
</dbReference>
<organism evidence="4 5">
    <name type="scientific">Denitrovibrio acetiphilus (strain DSM 12809 / NBRC 114555 / N2460)</name>
    <dbReference type="NCBI Taxonomy" id="522772"/>
    <lineage>
        <taxon>Bacteria</taxon>
        <taxon>Pseudomonadati</taxon>
        <taxon>Deferribacterota</taxon>
        <taxon>Deferribacteres</taxon>
        <taxon>Deferribacterales</taxon>
        <taxon>Geovibrionaceae</taxon>
        <taxon>Denitrovibrio</taxon>
    </lineage>
</organism>
<dbReference type="EC" id="3.5.1.44" evidence="3"/>
<accession>D4H201</accession>
<comment type="function">
    <text evidence="3">Probably deamidates glutamine residues to glutamate on methyl-accepting chemotaxis receptors (MCPs), playing an important role in chemotaxis.</text>
</comment>
<keyword evidence="2 3" id="KW-0378">Hydrolase</keyword>
<dbReference type="GO" id="GO:0006935">
    <property type="term" value="P:chemotaxis"/>
    <property type="evidence" value="ECO:0007669"/>
    <property type="project" value="UniProtKB-UniRule"/>
</dbReference>
<keyword evidence="5" id="KW-1185">Reference proteome</keyword>
<evidence type="ECO:0000313" key="5">
    <source>
        <dbReference type="Proteomes" id="UP000002012"/>
    </source>
</evidence>
<dbReference type="InterPro" id="IPR005659">
    <property type="entry name" value="Chemorcpt_Glu_NH3ase_CheD"/>
</dbReference>
<dbReference type="InParanoid" id="D4H201"/>
<dbReference type="Proteomes" id="UP000002012">
    <property type="component" value="Chromosome"/>
</dbReference>
<dbReference type="KEGG" id="dap:Dacet_0173"/>
<dbReference type="HAMAP" id="MF_01440">
    <property type="entry name" value="CheD"/>
    <property type="match status" value="1"/>
</dbReference>
<dbReference type="Pfam" id="PF03975">
    <property type="entry name" value="CheD"/>
    <property type="match status" value="1"/>
</dbReference>
<dbReference type="RefSeq" id="WP_013009526.1">
    <property type="nucleotide sequence ID" value="NC_013943.1"/>
</dbReference>
<dbReference type="PANTHER" id="PTHR35147">
    <property type="entry name" value="CHEMORECEPTOR GLUTAMINE DEAMIDASE CHED-RELATED"/>
    <property type="match status" value="1"/>
</dbReference>
<evidence type="ECO:0000256" key="3">
    <source>
        <dbReference type="HAMAP-Rule" id="MF_01440"/>
    </source>
</evidence>
<dbReference type="InterPro" id="IPR011324">
    <property type="entry name" value="Cytotoxic_necrot_fac-like_cat"/>
</dbReference>
<dbReference type="STRING" id="522772.Dacet_0173"/>